<evidence type="ECO:0000313" key="2">
    <source>
        <dbReference type="Proteomes" id="UP000324222"/>
    </source>
</evidence>
<dbReference type="EMBL" id="VSRR010024339">
    <property type="protein sequence ID" value="MPC66139.1"/>
    <property type="molecule type" value="Genomic_DNA"/>
</dbReference>
<keyword evidence="2" id="KW-1185">Reference proteome</keyword>
<evidence type="ECO:0000313" key="1">
    <source>
        <dbReference type="EMBL" id="MPC66139.1"/>
    </source>
</evidence>
<name>A0A5B7H8G5_PORTR</name>
<organism evidence="1 2">
    <name type="scientific">Portunus trituberculatus</name>
    <name type="common">Swimming crab</name>
    <name type="synonym">Neptunus trituberculatus</name>
    <dbReference type="NCBI Taxonomy" id="210409"/>
    <lineage>
        <taxon>Eukaryota</taxon>
        <taxon>Metazoa</taxon>
        <taxon>Ecdysozoa</taxon>
        <taxon>Arthropoda</taxon>
        <taxon>Crustacea</taxon>
        <taxon>Multicrustacea</taxon>
        <taxon>Malacostraca</taxon>
        <taxon>Eumalacostraca</taxon>
        <taxon>Eucarida</taxon>
        <taxon>Decapoda</taxon>
        <taxon>Pleocyemata</taxon>
        <taxon>Brachyura</taxon>
        <taxon>Eubrachyura</taxon>
        <taxon>Portunoidea</taxon>
        <taxon>Portunidae</taxon>
        <taxon>Portuninae</taxon>
        <taxon>Portunus</taxon>
    </lineage>
</organism>
<accession>A0A5B7H8G5</accession>
<gene>
    <name evidence="1" type="ORF">E2C01_060284</name>
</gene>
<protein>
    <submittedName>
        <fullName evidence="1">Uncharacterized protein</fullName>
    </submittedName>
</protein>
<sequence>MSQHQGGLEWQHYLSAALTSLEGRHVATLLAHNDLAQDVSWSSTVPSAWPASCSPPLACTPQLTPESVT</sequence>
<proteinExistence type="predicted"/>
<dbReference type="AlphaFoldDB" id="A0A5B7H8G5"/>
<comment type="caution">
    <text evidence="1">The sequence shown here is derived from an EMBL/GenBank/DDBJ whole genome shotgun (WGS) entry which is preliminary data.</text>
</comment>
<dbReference type="Proteomes" id="UP000324222">
    <property type="component" value="Unassembled WGS sequence"/>
</dbReference>
<reference evidence="1 2" key="1">
    <citation type="submission" date="2019-05" db="EMBL/GenBank/DDBJ databases">
        <title>Another draft genome of Portunus trituberculatus and its Hox gene families provides insights of decapod evolution.</title>
        <authorList>
            <person name="Jeong J.-H."/>
            <person name="Song I."/>
            <person name="Kim S."/>
            <person name="Choi T."/>
            <person name="Kim D."/>
            <person name="Ryu S."/>
            <person name="Kim W."/>
        </authorList>
    </citation>
    <scope>NUCLEOTIDE SEQUENCE [LARGE SCALE GENOMIC DNA]</scope>
    <source>
        <tissue evidence="1">Muscle</tissue>
    </source>
</reference>